<evidence type="ECO:0000313" key="3">
    <source>
        <dbReference type="Proteomes" id="UP000663629"/>
    </source>
</evidence>
<keyword evidence="3" id="KW-1185">Reference proteome</keyword>
<evidence type="ECO:0000313" key="2">
    <source>
        <dbReference type="EMBL" id="QRZ12344.1"/>
    </source>
</evidence>
<organism evidence="2 3">
    <name type="scientific">Paracoccus methylovorus</name>
    <dbReference type="NCBI Taxonomy" id="2812658"/>
    <lineage>
        <taxon>Bacteria</taxon>
        <taxon>Pseudomonadati</taxon>
        <taxon>Pseudomonadota</taxon>
        <taxon>Alphaproteobacteria</taxon>
        <taxon>Rhodobacterales</taxon>
        <taxon>Paracoccaceae</taxon>
        <taxon>Paracoccus</taxon>
    </lineage>
</organism>
<protein>
    <recommendedName>
        <fullName evidence="4">Lipoprotein</fullName>
    </recommendedName>
</protein>
<reference evidence="2 3" key="1">
    <citation type="submission" date="2021-02" db="EMBL/GenBank/DDBJ databases">
        <title>Paracoccus methylovroum sp.nov., a new methanol and methylamine utilizing methylotrophic denitrifer.</title>
        <authorList>
            <person name="Timsy T."/>
            <person name="Behrendt U."/>
            <person name="Ulrich A."/>
            <person name="Spanner T."/>
            <person name="Foesel B.U."/>
            <person name="Horn M.A."/>
            <person name="Kolb S."/>
        </authorList>
    </citation>
    <scope>NUCLEOTIDE SEQUENCE [LARGE SCALE GENOMIC DNA]</scope>
    <source>
        <strain evidence="2 3">H4-D09</strain>
    </source>
</reference>
<accession>A0ABX7JF42</accession>
<dbReference type="Proteomes" id="UP000663629">
    <property type="component" value="Chromosome 1"/>
</dbReference>
<sequence>MRQRLVLITGTLLLTACAATDNYGDVIARATPPDAALKAQIVAAAQELIYDPSSIRDAEISNVATLPDGLQGVCVRGDSKDVSGNYLGVHSIGVPIRDGKVAGGSLDHPICDRPDVQWQPFPELENLRRK</sequence>
<feature type="chain" id="PRO_5046326908" description="Lipoprotein" evidence="1">
    <location>
        <begin position="19"/>
        <end position="130"/>
    </location>
</feature>
<feature type="signal peptide" evidence="1">
    <location>
        <begin position="1"/>
        <end position="18"/>
    </location>
</feature>
<dbReference type="RefSeq" id="WP_205293374.1">
    <property type="nucleotide sequence ID" value="NZ_CP070368.1"/>
</dbReference>
<dbReference type="EMBL" id="CP070368">
    <property type="protein sequence ID" value="QRZ12344.1"/>
    <property type="molecule type" value="Genomic_DNA"/>
</dbReference>
<evidence type="ECO:0000256" key="1">
    <source>
        <dbReference type="SAM" id="SignalP"/>
    </source>
</evidence>
<evidence type="ECO:0008006" key="4">
    <source>
        <dbReference type="Google" id="ProtNLM"/>
    </source>
</evidence>
<dbReference type="PROSITE" id="PS51257">
    <property type="entry name" value="PROKAR_LIPOPROTEIN"/>
    <property type="match status" value="1"/>
</dbReference>
<name>A0ABX7JF42_9RHOB</name>
<proteinExistence type="predicted"/>
<keyword evidence="1" id="KW-0732">Signal</keyword>
<gene>
    <name evidence="2" type="ORF">JWJ88_06860</name>
</gene>